<dbReference type="InterPro" id="IPR032609">
    <property type="entry name" value="DUF4893"/>
</dbReference>
<evidence type="ECO:0000313" key="4">
    <source>
        <dbReference type="Proteomes" id="UP000233742"/>
    </source>
</evidence>
<feature type="compositionally biased region" description="Low complexity" evidence="1">
    <location>
        <begin position="50"/>
        <end position="67"/>
    </location>
</feature>
<dbReference type="KEGG" id="paro:CUV01_15555"/>
<evidence type="ECO:0000256" key="1">
    <source>
        <dbReference type="SAM" id="MobiDB-lite"/>
    </source>
</evidence>
<organism evidence="3 4">
    <name type="scientific">Paracoccus tegillarcae</name>
    <dbReference type="NCBI Taxonomy" id="1529068"/>
    <lineage>
        <taxon>Bacteria</taxon>
        <taxon>Pseudomonadati</taxon>
        <taxon>Pseudomonadota</taxon>
        <taxon>Alphaproteobacteria</taxon>
        <taxon>Rhodobacterales</taxon>
        <taxon>Paracoccaceae</taxon>
        <taxon>Paracoccus</taxon>
    </lineage>
</organism>
<dbReference type="Pfam" id="PF16233">
    <property type="entry name" value="DUF4893"/>
    <property type="match status" value="1"/>
</dbReference>
<dbReference type="Proteomes" id="UP000233742">
    <property type="component" value="Chromosome"/>
</dbReference>
<gene>
    <name evidence="3" type="ORF">CUV01_15555</name>
</gene>
<evidence type="ECO:0000313" key="3">
    <source>
        <dbReference type="EMBL" id="AUH34610.1"/>
    </source>
</evidence>
<dbReference type="AlphaFoldDB" id="A0A2K9EI22"/>
<proteinExistence type="predicted"/>
<reference evidence="3 4" key="1">
    <citation type="submission" date="2017-12" db="EMBL/GenBank/DDBJ databases">
        <authorList>
            <person name="Hurst M.R.H."/>
        </authorList>
    </citation>
    <scope>NUCLEOTIDE SEQUENCE [LARGE SCALE GENOMIC DNA]</scope>
    <source>
        <strain evidence="3 4">BM15</strain>
    </source>
</reference>
<dbReference type="EMBL" id="CP025408">
    <property type="protein sequence ID" value="AUH34610.1"/>
    <property type="molecule type" value="Genomic_DNA"/>
</dbReference>
<protein>
    <recommendedName>
        <fullName evidence="5">DUF4893 domain-containing protein</fullName>
    </recommendedName>
</protein>
<feature type="signal peptide" evidence="2">
    <location>
        <begin position="1"/>
        <end position="49"/>
    </location>
</feature>
<accession>A0A2K9EI22</accession>
<keyword evidence="4" id="KW-1185">Reference proteome</keyword>
<evidence type="ECO:0000256" key="2">
    <source>
        <dbReference type="SAM" id="SignalP"/>
    </source>
</evidence>
<keyword evidence="2" id="KW-0732">Signal</keyword>
<evidence type="ECO:0008006" key="5">
    <source>
        <dbReference type="Google" id="ProtNLM"/>
    </source>
</evidence>
<name>A0A2K9EI22_9RHOB</name>
<feature type="chain" id="PRO_5014616667" description="DUF4893 domain-containing protein" evidence="2">
    <location>
        <begin position="50"/>
        <end position="254"/>
    </location>
</feature>
<feature type="region of interest" description="Disordered" evidence="1">
    <location>
        <begin position="50"/>
        <end position="79"/>
    </location>
</feature>
<sequence length="254" mass="27394">MPAPQRSCRWHCCEPMPQPNRASKPRTDMYRIQSLITALATILATPALAQAPDSPAPASGDANPAAARAEEDAQRQMADGSVMRAEDLQRLLGLNSDLGLAMRQALAEGTTEDLEQLSTALRGKPMPPADALAAMPGEWSCQTIKVGGMPALTVYSPFSCVIDERGNLQKLSGSQRTRGKIQEWEGQLVYLGTAYVADQTPPPYAEFPETVDTMNVGLQSPDVGVVELTGANTGRIIHPSPYVESRLNILVLRR</sequence>